<feature type="domain" description="HTH araC/xylS-type" evidence="5">
    <location>
        <begin position="171"/>
        <end position="269"/>
    </location>
</feature>
<gene>
    <name evidence="6" type="ORF">BF93_04950</name>
</gene>
<dbReference type="PATRIC" id="fig|396014.3.peg.3019"/>
<accession>Z9JQY7</accession>
<feature type="compositionally biased region" description="Pro residues" evidence="4">
    <location>
        <begin position="276"/>
        <end position="286"/>
    </location>
</feature>
<dbReference type="PANTHER" id="PTHR43280">
    <property type="entry name" value="ARAC-FAMILY TRANSCRIPTIONAL REGULATOR"/>
    <property type="match status" value="1"/>
</dbReference>
<dbReference type="GO" id="GO:0003700">
    <property type="term" value="F:DNA-binding transcription factor activity"/>
    <property type="evidence" value="ECO:0007669"/>
    <property type="project" value="InterPro"/>
</dbReference>
<keyword evidence="2" id="KW-0238">DNA-binding</keyword>
<feature type="compositionally biased region" description="Basic and acidic residues" evidence="4">
    <location>
        <begin position="265"/>
        <end position="275"/>
    </location>
</feature>
<dbReference type="Gene3D" id="1.10.10.60">
    <property type="entry name" value="Homeodomain-like"/>
    <property type="match status" value="1"/>
</dbReference>
<dbReference type="InterPro" id="IPR037923">
    <property type="entry name" value="HTH-like"/>
</dbReference>
<dbReference type="PROSITE" id="PS00041">
    <property type="entry name" value="HTH_ARAC_FAMILY_1"/>
    <property type="match status" value="1"/>
</dbReference>
<dbReference type="STRING" id="396014.BF93_04950"/>
<sequence length="286" mass="30874">MPQPETRPWAHYAPISHILRDSGLCCLGAGEQQGTPAPVRRRVLGHHAILVITAGTGRFEDAAGSHRINGPSWLWLDAGRWHSYRPDPAGWSEHWVLLDGIGARAYRPAVRGPGDAVVRPLRMPEGQVGTVFEQLRSATGSPGRTAALRASALVHRLLGELLPADGDDAAASVVDEVVRSAAEHLTVLQRAARAGISPAQLREEIHGRTGMTPHELVLAVRLRSAQSLLAGTDLSITRVAADVGFEDASYFARLFRRPIGLTPREFRAQHRRPDVPPDPAPGTPSP</sequence>
<evidence type="ECO:0000313" key="6">
    <source>
        <dbReference type="EMBL" id="EWS80216.1"/>
    </source>
</evidence>
<keyword evidence="7" id="KW-1185">Reference proteome</keyword>
<evidence type="ECO:0000256" key="1">
    <source>
        <dbReference type="ARBA" id="ARBA00023015"/>
    </source>
</evidence>
<evidence type="ECO:0000313" key="7">
    <source>
        <dbReference type="Proteomes" id="UP000023067"/>
    </source>
</evidence>
<proteinExistence type="predicted"/>
<dbReference type="InterPro" id="IPR018062">
    <property type="entry name" value="HTH_AraC-typ_CS"/>
</dbReference>
<dbReference type="Pfam" id="PF12833">
    <property type="entry name" value="HTH_18"/>
    <property type="match status" value="1"/>
</dbReference>
<dbReference type="InterPro" id="IPR009057">
    <property type="entry name" value="Homeodomain-like_sf"/>
</dbReference>
<feature type="region of interest" description="Disordered" evidence="4">
    <location>
        <begin position="265"/>
        <end position="286"/>
    </location>
</feature>
<dbReference type="HOGENOM" id="CLU_000445_88_6_11"/>
<dbReference type="Proteomes" id="UP000023067">
    <property type="component" value="Unassembled WGS sequence"/>
</dbReference>
<evidence type="ECO:0000256" key="2">
    <source>
        <dbReference type="ARBA" id="ARBA00023125"/>
    </source>
</evidence>
<reference evidence="6 7" key="1">
    <citation type="submission" date="2014-02" db="EMBL/GenBank/DDBJ databases">
        <title>Genome sequence of Brachybacterium phenoliresistens strain W13A50.</title>
        <authorList>
            <person name="Wang X."/>
        </authorList>
    </citation>
    <scope>NUCLEOTIDE SEQUENCE [LARGE SCALE GENOMIC DNA]</scope>
    <source>
        <strain evidence="6 7">W13A50</strain>
    </source>
</reference>
<organism evidence="6 7">
    <name type="scientific">Brachybacterium phenoliresistens</name>
    <dbReference type="NCBI Taxonomy" id="396014"/>
    <lineage>
        <taxon>Bacteria</taxon>
        <taxon>Bacillati</taxon>
        <taxon>Actinomycetota</taxon>
        <taxon>Actinomycetes</taxon>
        <taxon>Micrococcales</taxon>
        <taxon>Dermabacteraceae</taxon>
        <taxon>Brachybacterium</taxon>
    </lineage>
</organism>
<dbReference type="InterPro" id="IPR018060">
    <property type="entry name" value="HTH_AraC"/>
</dbReference>
<evidence type="ECO:0000259" key="5">
    <source>
        <dbReference type="PROSITE" id="PS01124"/>
    </source>
</evidence>
<dbReference type="SUPFAM" id="SSF51215">
    <property type="entry name" value="Regulatory protein AraC"/>
    <property type="match status" value="1"/>
</dbReference>
<comment type="caution">
    <text evidence="6">The sequence shown here is derived from an EMBL/GenBank/DDBJ whole genome shotgun (WGS) entry which is preliminary data.</text>
</comment>
<dbReference type="PROSITE" id="PS01124">
    <property type="entry name" value="HTH_ARAC_FAMILY_2"/>
    <property type="match status" value="1"/>
</dbReference>
<dbReference type="AlphaFoldDB" id="Z9JQY7"/>
<dbReference type="InterPro" id="IPR020449">
    <property type="entry name" value="Tscrpt_reg_AraC-type_HTH"/>
</dbReference>
<evidence type="ECO:0000256" key="3">
    <source>
        <dbReference type="ARBA" id="ARBA00023163"/>
    </source>
</evidence>
<protein>
    <recommendedName>
        <fullName evidence="5">HTH araC/xylS-type domain-containing protein</fullName>
    </recommendedName>
</protein>
<evidence type="ECO:0000256" key="4">
    <source>
        <dbReference type="SAM" id="MobiDB-lite"/>
    </source>
</evidence>
<dbReference type="SUPFAM" id="SSF46689">
    <property type="entry name" value="Homeodomain-like"/>
    <property type="match status" value="1"/>
</dbReference>
<name>Z9JQY7_9MICO</name>
<dbReference type="OrthoDB" id="2060755at2"/>
<dbReference type="PANTHER" id="PTHR43280:SF2">
    <property type="entry name" value="HTH-TYPE TRANSCRIPTIONAL REGULATOR EXSA"/>
    <property type="match status" value="1"/>
</dbReference>
<dbReference type="RefSeq" id="WP_038373776.1">
    <property type="nucleotide sequence ID" value="NZ_KK070001.1"/>
</dbReference>
<dbReference type="PRINTS" id="PR00032">
    <property type="entry name" value="HTHARAC"/>
</dbReference>
<dbReference type="Pfam" id="PF02311">
    <property type="entry name" value="AraC_binding"/>
    <property type="match status" value="1"/>
</dbReference>
<dbReference type="EMBL" id="JDYK01000018">
    <property type="protein sequence ID" value="EWS80216.1"/>
    <property type="molecule type" value="Genomic_DNA"/>
</dbReference>
<keyword evidence="3" id="KW-0804">Transcription</keyword>
<keyword evidence="1" id="KW-0805">Transcription regulation</keyword>
<dbReference type="InterPro" id="IPR003313">
    <property type="entry name" value="AraC-bd"/>
</dbReference>
<dbReference type="GO" id="GO:0043565">
    <property type="term" value="F:sequence-specific DNA binding"/>
    <property type="evidence" value="ECO:0007669"/>
    <property type="project" value="InterPro"/>
</dbReference>
<dbReference type="eggNOG" id="COG4977">
    <property type="taxonomic scope" value="Bacteria"/>
</dbReference>
<dbReference type="SMART" id="SM00342">
    <property type="entry name" value="HTH_ARAC"/>
    <property type="match status" value="1"/>
</dbReference>